<dbReference type="EMBL" id="CM018040">
    <property type="protein sequence ID" value="KAA8535363.1"/>
    <property type="molecule type" value="Genomic_DNA"/>
</dbReference>
<dbReference type="Pfam" id="PF03145">
    <property type="entry name" value="Sina_TRAF"/>
    <property type="match status" value="1"/>
</dbReference>
<feature type="transmembrane region" description="Helical" evidence="5">
    <location>
        <begin position="50"/>
        <end position="75"/>
    </location>
</feature>
<dbReference type="AlphaFoldDB" id="A0A5J5AWQ1"/>
<sequence>MTGSPATLHDVRKYDGEQHIQIADGSTLPITAVDDVSNTPSYFKPEILDYVMGVVHLFPISRFLVALGSIFVCILRTFELGMAPIYIVFLRFMGDDNQANNYNYNLEIGVNKCKMIWQGVPRSIGDSHRKVSDNFDGLIIQLI</sequence>
<dbReference type="Gene3D" id="2.60.210.10">
    <property type="entry name" value="Apoptosis, Tumor Necrosis Factor Receptor Associated Protein 2, Chain A"/>
    <property type="match status" value="1"/>
</dbReference>
<keyword evidence="5" id="KW-0472">Membrane</keyword>
<accession>A0A5J5AWQ1</accession>
<evidence type="ECO:0000313" key="8">
    <source>
        <dbReference type="Proteomes" id="UP000325577"/>
    </source>
</evidence>
<keyword evidence="5" id="KW-0812">Transmembrane</keyword>
<evidence type="ECO:0000256" key="1">
    <source>
        <dbReference type="ARBA" id="ARBA00009119"/>
    </source>
</evidence>
<evidence type="ECO:0000256" key="5">
    <source>
        <dbReference type="SAM" id="Phobius"/>
    </source>
</evidence>
<keyword evidence="2" id="KW-0479">Metal-binding</keyword>
<gene>
    <name evidence="7" type="ORF">F0562_030366</name>
</gene>
<evidence type="ECO:0000256" key="4">
    <source>
        <dbReference type="ARBA" id="ARBA00022833"/>
    </source>
</evidence>
<name>A0A5J5AWQ1_9ASTE</name>
<dbReference type="InterPro" id="IPR018121">
    <property type="entry name" value="7-in-absentia-prot_TRAF-dom"/>
</dbReference>
<dbReference type="OrthoDB" id="941555at2759"/>
<dbReference type="Proteomes" id="UP000325577">
    <property type="component" value="Linkage Group LG17"/>
</dbReference>
<protein>
    <recommendedName>
        <fullName evidence="6">Seven-in-absentia protein TRAF-like domain-containing protein</fullName>
    </recommendedName>
</protein>
<keyword evidence="3" id="KW-0863">Zinc-finger</keyword>
<evidence type="ECO:0000256" key="3">
    <source>
        <dbReference type="ARBA" id="ARBA00022771"/>
    </source>
</evidence>
<dbReference type="GO" id="GO:0005737">
    <property type="term" value="C:cytoplasm"/>
    <property type="evidence" value="ECO:0007669"/>
    <property type="project" value="InterPro"/>
</dbReference>
<keyword evidence="8" id="KW-1185">Reference proteome</keyword>
<reference evidence="7 8" key="1">
    <citation type="submission" date="2019-09" db="EMBL/GenBank/DDBJ databases">
        <title>A chromosome-level genome assembly of the Chinese tupelo Nyssa sinensis.</title>
        <authorList>
            <person name="Yang X."/>
            <person name="Kang M."/>
            <person name="Yang Y."/>
            <person name="Xiong H."/>
            <person name="Wang M."/>
            <person name="Zhang Z."/>
            <person name="Wang Z."/>
            <person name="Wu H."/>
            <person name="Ma T."/>
            <person name="Liu J."/>
            <person name="Xi Z."/>
        </authorList>
    </citation>
    <scope>NUCLEOTIDE SEQUENCE [LARGE SCALE GENOMIC DNA]</scope>
    <source>
        <strain evidence="7">J267</strain>
        <tissue evidence="7">Leaf</tissue>
    </source>
</reference>
<comment type="similarity">
    <text evidence="1">Belongs to the SINA (Seven in absentia) family.</text>
</comment>
<organism evidence="7 8">
    <name type="scientific">Nyssa sinensis</name>
    <dbReference type="NCBI Taxonomy" id="561372"/>
    <lineage>
        <taxon>Eukaryota</taxon>
        <taxon>Viridiplantae</taxon>
        <taxon>Streptophyta</taxon>
        <taxon>Embryophyta</taxon>
        <taxon>Tracheophyta</taxon>
        <taxon>Spermatophyta</taxon>
        <taxon>Magnoliopsida</taxon>
        <taxon>eudicotyledons</taxon>
        <taxon>Gunneridae</taxon>
        <taxon>Pentapetalae</taxon>
        <taxon>asterids</taxon>
        <taxon>Cornales</taxon>
        <taxon>Nyssaceae</taxon>
        <taxon>Nyssa</taxon>
    </lineage>
</organism>
<dbReference type="GO" id="GO:0006511">
    <property type="term" value="P:ubiquitin-dependent protein catabolic process"/>
    <property type="evidence" value="ECO:0007669"/>
    <property type="project" value="InterPro"/>
</dbReference>
<evidence type="ECO:0000259" key="6">
    <source>
        <dbReference type="Pfam" id="PF03145"/>
    </source>
</evidence>
<proteinExistence type="inferred from homology"/>
<keyword evidence="5" id="KW-1133">Transmembrane helix</keyword>
<dbReference type="InterPro" id="IPR008974">
    <property type="entry name" value="TRAF-like"/>
</dbReference>
<evidence type="ECO:0000313" key="7">
    <source>
        <dbReference type="EMBL" id="KAA8535363.1"/>
    </source>
</evidence>
<dbReference type="SUPFAM" id="SSF49599">
    <property type="entry name" value="TRAF domain-like"/>
    <property type="match status" value="1"/>
</dbReference>
<feature type="domain" description="Seven-in-absentia protein TRAF-like" evidence="6">
    <location>
        <begin position="67"/>
        <end position="141"/>
    </location>
</feature>
<keyword evidence="4" id="KW-0862">Zinc</keyword>
<evidence type="ECO:0000256" key="2">
    <source>
        <dbReference type="ARBA" id="ARBA00022723"/>
    </source>
</evidence>
<dbReference type="GO" id="GO:0008270">
    <property type="term" value="F:zinc ion binding"/>
    <property type="evidence" value="ECO:0007669"/>
    <property type="project" value="UniProtKB-KW"/>
</dbReference>